<dbReference type="Gene3D" id="2.60.120.10">
    <property type="entry name" value="Jelly Rolls"/>
    <property type="match status" value="1"/>
</dbReference>
<organism evidence="3 4">
    <name type="scientific">Mycolicibacterium fortuitum subsp. fortuitum DSM 46621 = ATCC 6841 = JCM 6387</name>
    <dbReference type="NCBI Taxonomy" id="1214102"/>
    <lineage>
        <taxon>Bacteria</taxon>
        <taxon>Bacillati</taxon>
        <taxon>Actinomycetota</taxon>
        <taxon>Actinomycetes</taxon>
        <taxon>Mycobacteriales</taxon>
        <taxon>Mycobacteriaceae</taxon>
        <taxon>Mycolicibacterium</taxon>
    </lineage>
</organism>
<dbReference type="EMBL" id="ALQB01000040">
    <property type="protein sequence ID" value="EJZ14033.1"/>
    <property type="molecule type" value="Genomic_DNA"/>
</dbReference>
<evidence type="ECO:0000259" key="2">
    <source>
        <dbReference type="Pfam" id="PF07883"/>
    </source>
</evidence>
<dbReference type="AlphaFoldDB" id="K0VGP1"/>
<dbReference type="GeneID" id="93411204"/>
<dbReference type="HOGENOM" id="CLU_1842894_0_0_11"/>
<name>K0VGP1_MYCFO</name>
<dbReference type="Proteomes" id="UP000006043">
    <property type="component" value="Unassembled WGS sequence"/>
</dbReference>
<comment type="caution">
    <text evidence="3">The sequence shown here is derived from an EMBL/GenBank/DDBJ whole genome shotgun (WGS) entry which is preliminary data.</text>
</comment>
<dbReference type="InterPro" id="IPR013096">
    <property type="entry name" value="Cupin_2"/>
</dbReference>
<dbReference type="PANTHER" id="PTHR38599:SF1">
    <property type="entry name" value="CUPIN DOMAIN PROTEIN (AFU_ORTHOLOGUE AFUA_3G13620)"/>
    <property type="match status" value="1"/>
</dbReference>
<dbReference type="PATRIC" id="fig|1214102.3.peg.2371"/>
<keyword evidence="1" id="KW-0732">Signal</keyword>
<feature type="chain" id="PRO_5009963168" evidence="1">
    <location>
        <begin position="26"/>
        <end position="139"/>
    </location>
</feature>
<dbReference type="InterPro" id="IPR014710">
    <property type="entry name" value="RmlC-like_jellyroll"/>
</dbReference>
<dbReference type="InterPro" id="IPR011051">
    <property type="entry name" value="RmlC_Cupin_sf"/>
</dbReference>
<dbReference type="SUPFAM" id="SSF51182">
    <property type="entry name" value="RmlC-like cupins"/>
    <property type="match status" value="1"/>
</dbReference>
<dbReference type="PANTHER" id="PTHR38599">
    <property type="entry name" value="CUPIN DOMAIN PROTEIN (AFU_ORTHOLOGUE AFUA_3G13620)"/>
    <property type="match status" value="1"/>
</dbReference>
<feature type="domain" description="Cupin type-2" evidence="2">
    <location>
        <begin position="35"/>
        <end position="107"/>
    </location>
</feature>
<dbReference type="RefSeq" id="WP_003884068.1">
    <property type="nucleotide sequence ID" value="NZ_JH814747.1"/>
</dbReference>
<dbReference type="Pfam" id="PF07883">
    <property type="entry name" value="Cupin_2"/>
    <property type="match status" value="1"/>
</dbReference>
<protein>
    <submittedName>
        <fullName evidence="3">Cupin</fullName>
    </submittedName>
</protein>
<gene>
    <name evidence="3" type="ORF">MFORT_11901</name>
</gene>
<dbReference type="CDD" id="cd02234">
    <property type="entry name" value="cupin_BLR7677-like"/>
    <property type="match status" value="1"/>
</dbReference>
<sequence length="139" mass="14676">MIPKGPLAGAVVAVIAGYCAPVAAAAPVSADTSAIVTFPPGAHVAPQRHSDAFVFAYVLEGAVSSQLEGRPAHVYRRGENWSEQPDAHDVAIDNISATDPAKLLVVFVAAPGEHSQDAWPARVGYQSEPARRAVLNRRW</sequence>
<proteinExistence type="predicted"/>
<feature type="signal peptide" evidence="1">
    <location>
        <begin position="1"/>
        <end position="25"/>
    </location>
</feature>
<evidence type="ECO:0000256" key="1">
    <source>
        <dbReference type="SAM" id="SignalP"/>
    </source>
</evidence>
<accession>K0VGP1</accession>
<evidence type="ECO:0000313" key="3">
    <source>
        <dbReference type="EMBL" id="EJZ14033.1"/>
    </source>
</evidence>
<reference evidence="3 4" key="1">
    <citation type="journal article" date="2012" name="J. Bacteriol.">
        <title>Complete Genome Sequence of Mycobacterium fortuitum subsp. fortuitum Type Strain DSM46621.</title>
        <authorList>
            <person name="Ho Y.S."/>
            <person name="Adroub S.A."/>
            <person name="Aleisa F."/>
            <person name="Mahmood H."/>
            <person name="Othoum G."/>
            <person name="Rashid F."/>
            <person name="Zaher M."/>
            <person name="Ali S."/>
            <person name="Bitter W."/>
            <person name="Pain A."/>
            <person name="Abdallah A.M."/>
        </authorList>
    </citation>
    <scope>NUCLEOTIDE SEQUENCE [LARGE SCALE GENOMIC DNA]</scope>
    <source>
        <strain evidence="4">DSM46621</strain>
    </source>
</reference>
<evidence type="ECO:0000313" key="4">
    <source>
        <dbReference type="Proteomes" id="UP000006043"/>
    </source>
</evidence>